<gene>
    <name evidence="1" type="ORF">P153DRAFT_46808</name>
</gene>
<dbReference type="GeneID" id="54413646"/>
<keyword evidence="2" id="KW-1185">Reference proteome</keyword>
<evidence type="ECO:0000313" key="2">
    <source>
        <dbReference type="Proteomes" id="UP000799771"/>
    </source>
</evidence>
<name>A0A6A6AA35_9PLEO</name>
<dbReference type="Proteomes" id="UP000799771">
    <property type="component" value="Unassembled WGS sequence"/>
</dbReference>
<protein>
    <submittedName>
        <fullName evidence="1">Uncharacterized protein</fullName>
    </submittedName>
</protein>
<dbReference type="AlphaFoldDB" id="A0A6A6AA35"/>
<evidence type="ECO:0000313" key="1">
    <source>
        <dbReference type="EMBL" id="KAF2128025.1"/>
    </source>
</evidence>
<sequence>MVRPVYKKPLTGPCSGSSSHALTKQSLSTGIMFILQYVNAQLTLSTARLIRFHHLLYNGYEVTHQPETMLVPGQMRLAHKFQGGTGSGTVLTDAKVLPFLGRYFRANHVGQSYWALQLCPSIIGQRHCVRRVQYSKRHFVIILHSTILQLRSDSSLSRLPRTYSEGHPG</sequence>
<organism evidence="1 2">
    <name type="scientific">Dothidotthia symphoricarpi CBS 119687</name>
    <dbReference type="NCBI Taxonomy" id="1392245"/>
    <lineage>
        <taxon>Eukaryota</taxon>
        <taxon>Fungi</taxon>
        <taxon>Dikarya</taxon>
        <taxon>Ascomycota</taxon>
        <taxon>Pezizomycotina</taxon>
        <taxon>Dothideomycetes</taxon>
        <taxon>Pleosporomycetidae</taxon>
        <taxon>Pleosporales</taxon>
        <taxon>Dothidotthiaceae</taxon>
        <taxon>Dothidotthia</taxon>
    </lineage>
</organism>
<accession>A0A6A6AA35</accession>
<dbReference type="RefSeq" id="XP_033522414.1">
    <property type="nucleotide sequence ID" value="XM_033673214.1"/>
</dbReference>
<reference evidence="1" key="1">
    <citation type="journal article" date="2020" name="Stud. Mycol.">
        <title>101 Dothideomycetes genomes: a test case for predicting lifestyles and emergence of pathogens.</title>
        <authorList>
            <person name="Haridas S."/>
            <person name="Albert R."/>
            <person name="Binder M."/>
            <person name="Bloem J."/>
            <person name="Labutti K."/>
            <person name="Salamov A."/>
            <person name="Andreopoulos B."/>
            <person name="Baker S."/>
            <person name="Barry K."/>
            <person name="Bills G."/>
            <person name="Bluhm B."/>
            <person name="Cannon C."/>
            <person name="Castanera R."/>
            <person name="Culley D."/>
            <person name="Daum C."/>
            <person name="Ezra D."/>
            <person name="Gonzalez J."/>
            <person name="Henrissat B."/>
            <person name="Kuo A."/>
            <person name="Liang C."/>
            <person name="Lipzen A."/>
            <person name="Lutzoni F."/>
            <person name="Magnuson J."/>
            <person name="Mondo S."/>
            <person name="Nolan M."/>
            <person name="Ohm R."/>
            <person name="Pangilinan J."/>
            <person name="Park H.-J."/>
            <person name="Ramirez L."/>
            <person name="Alfaro M."/>
            <person name="Sun H."/>
            <person name="Tritt A."/>
            <person name="Yoshinaga Y."/>
            <person name="Zwiers L.-H."/>
            <person name="Turgeon B."/>
            <person name="Goodwin S."/>
            <person name="Spatafora J."/>
            <person name="Crous P."/>
            <person name="Grigoriev I."/>
        </authorList>
    </citation>
    <scope>NUCLEOTIDE SEQUENCE</scope>
    <source>
        <strain evidence="1">CBS 119687</strain>
    </source>
</reference>
<dbReference type="EMBL" id="ML977509">
    <property type="protein sequence ID" value="KAF2128025.1"/>
    <property type="molecule type" value="Genomic_DNA"/>
</dbReference>
<proteinExistence type="predicted"/>